<dbReference type="Gene3D" id="1.10.510.10">
    <property type="entry name" value="Transferase(Phosphotransferase) domain 1"/>
    <property type="match status" value="1"/>
</dbReference>
<sequence>MSMRKLFPVGATLGPSHRIEAFLGEGAFGCVIKCFNSETNMSEAVKVATGQETVQQATAEMNILRSLSHLDADSCHIVKFNGHFLHKKDICLKFELLDQSLHEYLRDRHFQGLPLLQVRTVLHQLATALLHLQSAEVIHADLKPQNIMVVNRQDDPIQVKIIDFGFAQPTSETNSDTYVQSLPYTAPEVLLDAPFNEAIDMWTLGLIAVELAVGRPLYPAPDPYNMLKYIISTQGQIPDDVLDRGSLTEEYFQPQDNSKQRWALRKPEEVFFSEDSSAHNRYYFLRSLDDLEALMTHLSGSHPDQPHFVDLVKRMLHLDADQRIKPMEALNHPFFTAIHPETNQGVVGVNMEDLQASEQPSCSLVAASEIVPNSEQTSAIPLVVLLNNDKDDISMEVSNQPDQPFIAPAESLSSEPDTSHDTTTISISNQQTREQLSCRNEATLEIVPSSDLESVISLTLGLHSNTREEAVLEQSNKHVSIEIAEHSDASDEDQVENGGCFWHIIRKGIDAFHYYFC</sequence>
<dbReference type="InterPro" id="IPR000719">
    <property type="entry name" value="Prot_kinase_dom"/>
</dbReference>
<dbReference type="GO" id="GO:0005634">
    <property type="term" value="C:nucleus"/>
    <property type="evidence" value="ECO:0007669"/>
    <property type="project" value="TreeGrafter"/>
</dbReference>
<dbReference type="Proteomes" id="UP000515145">
    <property type="component" value="Chromosome 15"/>
</dbReference>
<dbReference type="PROSITE" id="PS00108">
    <property type="entry name" value="PROTEIN_KINASE_ST"/>
    <property type="match status" value="1"/>
</dbReference>
<dbReference type="RefSeq" id="XP_028279484.1">
    <property type="nucleotide sequence ID" value="XM_028423683.1"/>
</dbReference>
<keyword evidence="5" id="KW-0067">ATP-binding</keyword>
<dbReference type="GO" id="GO:0005524">
    <property type="term" value="F:ATP binding"/>
    <property type="evidence" value="ECO:0007669"/>
    <property type="project" value="UniProtKB-KW"/>
</dbReference>
<evidence type="ECO:0000313" key="7">
    <source>
        <dbReference type="Proteomes" id="UP000515145"/>
    </source>
</evidence>
<dbReference type="InParanoid" id="A0A6P7JRE6"/>
<evidence type="ECO:0000256" key="4">
    <source>
        <dbReference type="ARBA" id="ARBA00022777"/>
    </source>
</evidence>
<dbReference type="PANTHER" id="PTHR24058:SF17">
    <property type="entry name" value="HOMEODOMAIN INTERACTING PROTEIN KINASE, ISOFORM D"/>
    <property type="match status" value="1"/>
</dbReference>
<keyword evidence="4" id="KW-0418">Kinase</keyword>
<keyword evidence="2" id="KW-0808">Transferase</keyword>
<dbReference type="OrthoDB" id="437530at2759"/>
<proteinExistence type="predicted"/>
<dbReference type="SUPFAM" id="SSF56112">
    <property type="entry name" value="Protein kinase-like (PK-like)"/>
    <property type="match status" value="1"/>
</dbReference>
<reference evidence="8" key="1">
    <citation type="submission" date="2025-08" db="UniProtKB">
        <authorList>
            <consortium name="RefSeq"/>
        </authorList>
    </citation>
    <scope>IDENTIFICATION</scope>
</reference>
<feature type="domain" description="Protein kinase" evidence="6">
    <location>
        <begin position="17"/>
        <end position="335"/>
    </location>
</feature>
<dbReference type="Pfam" id="PF00069">
    <property type="entry name" value="Pkinase"/>
    <property type="match status" value="1"/>
</dbReference>
<keyword evidence="7" id="KW-1185">Reference proteome</keyword>
<evidence type="ECO:0000256" key="3">
    <source>
        <dbReference type="ARBA" id="ARBA00022741"/>
    </source>
</evidence>
<dbReference type="AlphaFoldDB" id="A0A6P7JRE6"/>
<accession>A0A6P7JRE6</accession>
<evidence type="ECO:0000259" key="6">
    <source>
        <dbReference type="PROSITE" id="PS50011"/>
    </source>
</evidence>
<dbReference type="PANTHER" id="PTHR24058">
    <property type="entry name" value="DUAL SPECIFICITY PROTEIN KINASE"/>
    <property type="match status" value="1"/>
</dbReference>
<name>A0A6P7JRE6_9TELE</name>
<dbReference type="GO" id="GO:0004713">
    <property type="term" value="F:protein tyrosine kinase activity"/>
    <property type="evidence" value="ECO:0007669"/>
    <property type="project" value="TreeGrafter"/>
</dbReference>
<dbReference type="GO" id="GO:0005737">
    <property type="term" value="C:cytoplasm"/>
    <property type="evidence" value="ECO:0007669"/>
    <property type="project" value="TreeGrafter"/>
</dbReference>
<dbReference type="InterPro" id="IPR011009">
    <property type="entry name" value="Kinase-like_dom_sf"/>
</dbReference>
<dbReference type="SMART" id="SM00220">
    <property type="entry name" value="S_TKc"/>
    <property type="match status" value="1"/>
</dbReference>
<dbReference type="InterPro" id="IPR050494">
    <property type="entry name" value="Ser_Thr_dual-spec_kinase"/>
</dbReference>
<dbReference type="PROSITE" id="PS50011">
    <property type="entry name" value="PROTEIN_KINASE_DOM"/>
    <property type="match status" value="1"/>
</dbReference>
<protein>
    <submittedName>
        <fullName evidence="8">Homeodomain-interacting protein kinase 2-like</fullName>
    </submittedName>
</protein>
<dbReference type="Gene3D" id="3.30.200.20">
    <property type="entry name" value="Phosphorylase Kinase, domain 1"/>
    <property type="match status" value="1"/>
</dbReference>
<organism evidence="7 8">
    <name type="scientific">Parambassis ranga</name>
    <name type="common">Indian glassy fish</name>
    <dbReference type="NCBI Taxonomy" id="210632"/>
    <lineage>
        <taxon>Eukaryota</taxon>
        <taxon>Metazoa</taxon>
        <taxon>Chordata</taxon>
        <taxon>Craniata</taxon>
        <taxon>Vertebrata</taxon>
        <taxon>Euteleostomi</taxon>
        <taxon>Actinopterygii</taxon>
        <taxon>Neopterygii</taxon>
        <taxon>Teleostei</taxon>
        <taxon>Neoteleostei</taxon>
        <taxon>Acanthomorphata</taxon>
        <taxon>Ovalentaria</taxon>
        <taxon>Ambassidae</taxon>
        <taxon>Parambassis</taxon>
    </lineage>
</organism>
<dbReference type="InterPro" id="IPR008271">
    <property type="entry name" value="Ser/Thr_kinase_AS"/>
</dbReference>
<evidence type="ECO:0000256" key="5">
    <source>
        <dbReference type="ARBA" id="ARBA00022840"/>
    </source>
</evidence>
<gene>
    <name evidence="8" type="primary">LOC114447432</name>
</gene>
<evidence type="ECO:0000313" key="8">
    <source>
        <dbReference type="RefSeq" id="XP_028279484.1"/>
    </source>
</evidence>
<dbReference type="GO" id="GO:0004674">
    <property type="term" value="F:protein serine/threonine kinase activity"/>
    <property type="evidence" value="ECO:0007669"/>
    <property type="project" value="UniProtKB-KW"/>
</dbReference>
<keyword evidence="3" id="KW-0547">Nucleotide-binding</keyword>
<evidence type="ECO:0000256" key="1">
    <source>
        <dbReference type="ARBA" id="ARBA00022527"/>
    </source>
</evidence>
<dbReference type="GeneID" id="114447432"/>
<keyword evidence="1" id="KW-0723">Serine/threonine-protein kinase</keyword>
<evidence type="ECO:0000256" key="2">
    <source>
        <dbReference type="ARBA" id="ARBA00022679"/>
    </source>
</evidence>